<evidence type="ECO:0000256" key="2">
    <source>
        <dbReference type="ARBA" id="ARBA00012897"/>
    </source>
</evidence>
<dbReference type="EMBL" id="CP066167">
    <property type="protein sequence ID" value="QQD19574.1"/>
    <property type="molecule type" value="Genomic_DNA"/>
</dbReference>
<dbReference type="NCBIfam" id="TIGR00518">
    <property type="entry name" value="alaDH"/>
    <property type="match status" value="1"/>
</dbReference>
<sequence length="373" mass="38552">MRIGIPTEVKSQEYRVAVVPEDVATLCQQSHTVLVQRGAGQGSGFDDEAYRRAGATIVDSAQALFAEAELIVKVKEPQPGEYALLRPEHTLFCYLHLAPAVELTDALVASGASCVAYETITDSAGRLPLLMPMSEIAGRLATQAGAHCLEKAQGGAGVLLGSVAGLPPAKVLIFGGGTVGTNAAEVAVGMGASVTVIDPNDKRRQQLQTEFAGADFTVLDAPDLASMLPETDLVIGAVLLPGAESPKVLQRSHLGDLKPGSVLVDVAVDQGGCFATTRPTTHGDPTFVEEGIVHYCVANIPSAVARTASQALSSASRPYLQQLASGPLAEVLAKDAHLLAGLNVAAGKVCFDAVASAQGRDYTPPEDVLALIA</sequence>
<evidence type="ECO:0000313" key="11">
    <source>
        <dbReference type="EMBL" id="QQD19574.1"/>
    </source>
</evidence>
<dbReference type="Proteomes" id="UP000596063">
    <property type="component" value="Chromosome"/>
</dbReference>
<dbReference type="AlphaFoldDB" id="A0A7T4R397"/>
<dbReference type="PIRSF" id="PIRSF000183">
    <property type="entry name" value="Alanine_dh"/>
    <property type="match status" value="1"/>
</dbReference>
<dbReference type="PANTHER" id="PTHR42795:SF1">
    <property type="entry name" value="ALANINE DEHYDROGENASE"/>
    <property type="match status" value="1"/>
</dbReference>
<dbReference type="SUPFAM" id="SSF52283">
    <property type="entry name" value="Formate/glycerate dehydrogenase catalytic domain-like"/>
    <property type="match status" value="1"/>
</dbReference>
<feature type="active site" description="Proton donor/acceptor" evidence="6">
    <location>
        <position position="269"/>
    </location>
</feature>
<dbReference type="InterPro" id="IPR008143">
    <property type="entry name" value="Ala_DH/PNT_CS2"/>
</dbReference>
<gene>
    <name evidence="11" type="primary">ald</name>
    <name evidence="11" type="ORF">I6N98_06905</name>
</gene>
<dbReference type="SMART" id="SM01002">
    <property type="entry name" value="AlaDh_PNT_C"/>
    <property type="match status" value="1"/>
</dbReference>
<keyword evidence="12" id="KW-1185">Reference proteome</keyword>
<accession>A0A7T4R397</accession>
<evidence type="ECO:0000313" key="12">
    <source>
        <dbReference type="Proteomes" id="UP000596063"/>
    </source>
</evidence>
<dbReference type="InterPro" id="IPR007698">
    <property type="entry name" value="AlaDH/PNT_NAD(H)-bd"/>
</dbReference>
<evidence type="ECO:0000256" key="7">
    <source>
        <dbReference type="PIRSR" id="PIRSR000183-2"/>
    </source>
</evidence>
<dbReference type="GO" id="GO:0000166">
    <property type="term" value="F:nucleotide binding"/>
    <property type="evidence" value="ECO:0007669"/>
    <property type="project" value="UniProtKB-KW"/>
</dbReference>
<evidence type="ECO:0000259" key="10">
    <source>
        <dbReference type="SMART" id="SM01003"/>
    </source>
</evidence>
<feature type="binding site" evidence="8">
    <location>
        <position position="203"/>
    </location>
    <ligand>
        <name>NAD(+)</name>
        <dbReference type="ChEBI" id="CHEBI:57540"/>
    </ligand>
</feature>
<dbReference type="SMART" id="SM01003">
    <property type="entry name" value="AlaDh_PNT_N"/>
    <property type="match status" value="1"/>
</dbReference>
<comment type="catalytic activity">
    <reaction evidence="5">
        <text>L-alanine + NAD(+) + H2O = pyruvate + NH4(+) + NADH + H(+)</text>
        <dbReference type="Rhea" id="RHEA:18405"/>
        <dbReference type="ChEBI" id="CHEBI:15361"/>
        <dbReference type="ChEBI" id="CHEBI:15377"/>
        <dbReference type="ChEBI" id="CHEBI:15378"/>
        <dbReference type="ChEBI" id="CHEBI:28938"/>
        <dbReference type="ChEBI" id="CHEBI:57540"/>
        <dbReference type="ChEBI" id="CHEBI:57945"/>
        <dbReference type="ChEBI" id="CHEBI:57972"/>
        <dbReference type="EC" id="1.4.1.1"/>
    </reaction>
</comment>
<feature type="domain" description="Alanine dehydrogenase/pyridine nucleotide transhydrogenase N-terminal" evidence="10">
    <location>
        <begin position="4"/>
        <end position="137"/>
    </location>
</feature>
<feature type="binding site" evidence="8">
    <location>
        <begin position="238"/>
        <end position="239"/>
    </location>
    <ligand>
        <name>NAD(+)</name>
        <dbReference type="ChEBI" id="CHEBI:57540"/>
    </ligand>
</feature>
<dbReference type="SUPFAM" id="SSF51735">
    <property type="entry name" value="NAD(P)-binding Rossmann-fold domains"/>
    <property type="match status" value="1"/>
</dbReference>
<comment type="similarity">
    <text evidence="1 5">Belongs to the AlaDH/PNT family.</text>
</comment>
<feature type="binding site" evidence="7">
    <location>
        <position position="75"/>
    </location>
    <ligand>
        <name>substrate</name>
    </ligand>
</feature>
<evidence type="ECO:0000256" key="3">
    <source>
        <dbReference type="ARBA" id="ARBA00023002"/>
    </source>
</evidence>
<dbReference type="InterPro" id="IPR036291">
    <property type="entry name" value="NAD(P)-bd_dom_sf"/>
</dbReference>
<protein>
    <recommendedName>
        <fullName evidence="2 5">Alanine dehydrogenase</fullName>
        <ecNumber evidence="2 5">1.4.1.1</ecNumber>
    </recommendedName>
</protein>
<feature type="active site" description="Proton donor/acceptor" evidence="6">
    <location>
        <position position="96"/>
    </location>
</feature>
<dbReference type="GO" id="GO:0000286">
    <property type="term" value="F:alanine dehydrogenase activity"/>
    <property type="evidence" value="ECO:0007669"/>
    <property type="project" value="UniProtKB-UniRule"/>
</dbReference>
<evidence type="ECO:0000259" key="9">
    <source>
        <dbReference type="SMART" id="SM01002"/>
    </source>
</evidence>
<dbReference type="RefSeq" id="WP_198571058.1">
    <property type="nucleotide sequence ID" value="NZ_CP066167.1"/>
</dbReference>
<evidence type="ECO:0000256" key="8">
    <source>
        <dbReference type="PIRSR" id="PIRSR000183-3"/>
    </source>
</evidence>
<dbReference type="InterPro" id="IPR008141">
    <property type="entry name" value="Ala_DH"/>
</dbReference>
<feature type="binding site" evidence="8">
    <location>
        <position position="198"/>
    </location>
    <ligand>
        <name>NAD(+)</name>
        <dbReference type="ChEBI" id="CHEBI:57540"/>
    </ligand>
</feature>
<feature type="binding site" evidence="8">
    <location>
        <position position="134"/>
    </location>
    <ligand>
        <name>NAD(+)</name>
        <dbReference type="ChEBI" id="CHEBI:57540"/>
    </ligand>
</feature>
<evidence type="ECO:0000256" key="1">
    <source>
        <dbReference type="ARBA" id="ARBA00005689"/>
    </source>
</evidence>
<dbReference type="GO" id="GO:0042853">
    <property type="term" value="P:L-alanine catabolic process"/>
    <property type="evidence" value="ECO:0007669"/>
    <property type="project" value="InterPro"/>
</dbReference>
<evidence type="ECO:0000256" key="6">
    <source>
        <dbReference type="PIRSR" id="PIRSR000183-1"/>
    </source>
</evidence>
<reference evidence="11 12" key="1">
    <citation type="submission" date="2020-12" db="EMBL/GenBank/DDBJ databases">
        <authorList>
            <person name="Shan Y."/>
        </authorList>
    </citation>
    <scope>NUCLEOTIDE SEQUENCE [LARGE SCALE GENOMIC DNA]</scope>
    <source>
        <strain evidence="12">csc3.9</strain>
    </source>
</reference>
<dbReference type="Pfam" id="PF05222">
    <property type="entry name" value="AlaDh_PNT_N"/>
    <property type="match status" value="1"/>
</dbReference>
<keyword evidence="8" id="KW-0547">Nucleotide-binding</keyword>
<dbReference type="KEGG" id="snan:I6N98_06905"/>
<evidence type="ECO:0000256" key="4">
    <source>
        <dbReference type="ARBA" id="ARBA00023027"/>
    </source>
</evidence>
<name>A0A7T4R397_9GAMM</name>
<dbReference type="PROSITE" id="PS00837">
    <property type="entry name" value="ALADH_PNT_2"/>
    <property type="match status" value="1"/>
</dbReference>
<dbReference type="Pfam" id="PF01262">
    <property type="entry name" value="AlaDh_PNT_C"/>
    <property type="match status" value="1"/>
</dbReference>
<feature type="domain" description="Alanine dehydrogenase/pyridine nucleotide transhydrogenase NAD(H)-binding" evidence="9">
    <location>
        <begin position="149"/>
        <end position="296"/>
    </location>
</feature>
<feature type="binding site" evidence="7">
    <location>
        <position position="15"/>
    </location>
    <ligand>
        <name>substrate</name>
    </ligand>
</feature>
<feature type="binding site" evidence="8">
    <location>
        <begin position="266"/>
        <end position="269"/>
    </location>
    <ligand>
        <name>NAD(+)</name>
        <dbReference type="ChEBI" id="CHEBI:57540"/>
    </ligand>
</feature>
<feature type="binding site" evidence="8">
    <location>
        <position position="278"/>
    </location>
    <ligand>
        <name>NAD(+)</name>
        <dbReference type="ChEBI" id="CHEBI:57540"/>
    </ligand>
</feature>
<organism evidence="11 12">
    <name type="scientific">Spongiibacter nanhainus</name>
    <dbReference type="NCBI Taxonomy" id="2794344"/>
    <lineage>
        <taxon>Bacteria</taxon>
        <taxon>Pseudomonadati</taxon>
        <taxon>Pseudomonadota</taxon>
        <taxon>Gammaproteobacteria</taxon>
        <taxon>Cellvibrionales</taxon>
        <taxon>Spongiibacteraceae</taxon>
        <taxon>Spongiibacter</taxon>
    </lineage>
</organism>
<dbReference type="InterPro" id="IPR007886">
    <property type="entry name" value="AlaDH/PNT_N"/>
</dbReference>
<keyword evidence="4 5" id="KW-0520">NAD</keyword>
<dbReference type="CDD" id="cd05305">
    <property type="entry name" value="L-AlaDH"/>
    <property type="match status" value="1"/>
</dbReference>
<proteinExistence type="inferred from homology"/>
<dbReference type="GO" id="GO:0005886">
    <property type="term" value="C:plasma membrane"/>
    <property type="evidence" value="ECO:0007669"/>
    <property type="project" value="TreeGrafter"/>
</dbReference>
<dbReference type="PANTHER" id="PTHR42795">
    <property type="entry name" value="ALANINE DEHYDROGENASE"/>
    <property type="match status" value="1"/>
</dbReference>
<dbReference type="EC" id="1.4.1.1" evidence="2 5"/>
<dbReference type="Gene3D" id="3.40.50.720">
    <property type="entry name" value="NAD(P)-binding Rossmann-like Domain"/>
    <property type="match status" value="2"/>
</dbReference>
<keyword evidence="3 5" id="KW-0560">Oxidoreductase</keyword>
<evidence type="ECO:0000256" key="5">
    <source>
        <dbReference type="PIRNR" id="PIRNR000183"/>
    </source>
</evidence>